<feature type="transmembrane region" description="Helical" evidence="1">
    <location>
        <begin position="305"/>
        <end position="328"/>
    </location>
</feature>
<name>A0A022KYM4_9MICO</name>
<keyword evidence="1" id="KW-0472">Membrane</keyword>
<reference evidence="2 3" key="1">
    <citation type="journal article" date="2013" name="Genome Announc.">
        <title>Draft genome sequence of an Actinobacterium, Brachybacterium muris strain UCD-AY4.</title>
        <authorList>
            <person name="Lo J.R."/>
            <person name="Lang J.M."/>
            <person name="Darling A.E."/>
            <person name="Eisen J.A."/>
            <person name="Coil D.A."/>
        </authorList>
    </citation>
    <scope>NUCLEOTIDE SEQUENCE [LARGE SCALE GENOMIC DNA]</scope>
    <source>
        <strain evidence="2 3">UCD-AY4</strain>
    </source>
</reference>
<feature type="transmembrane region" description="Helical" evidence="1">
    <location>
        <begin position="262"/>
        <end position="284"/>
    </location>
</feature>
<feature type="transmembrane region" description="Helical" evidence="1">
    <location>
        <begin position="655"/>
        <end position="676"/>
    </location>
</feature>
<dbReference type="STRING" id="1249481.D641_0104980"/>
<proteinExistence type="predicted"/>
<keyword evidence="1" id="KW-1133">Transmembrane helix</keyword>
<feature type="transmembrane region" description="Helical" evidence="1">
    <location>
        <begin position="179"/>
        <end position="199"/>
    </location>
</feature>
<gene>
    <name evidence="2" type="ORF">D641_0104980</name>
</gene>
<dbReference type="AlphaFoldDB" id="A0A022KYM4"/>
<sequence length="688" mass="73248">MVHNLASRASRVNVKTRLARFTSRWRCDLLVVGVVLLMSITSVLTGLVSTVETDSTFPRGAQLTLIIRGAPPGVTPETLTEEFRELRPQFVESSLHGEIIHAPLETESGSELTWQLPLGRSTTLSAGTYPDSATGVMTLQGDIAEMAQVVRSLNEQGYETIATIRTTATDLPPWMAPPLGPITFLAFLCAVGSTTLLHLNRRVAAAAIDQTLGRRRLAARGRDGLALVCWALATTMVVGAVAIAAVGFFSPSALRATGFVPLLIATLLLQWGGIVSAMAAAVVVSEVTAAPLLERLHSVASQQAIIAASAAALALFTGTALVITPVMVNVVDQLRSSARVGEQWENVPDVTSVSLFALAEPELQASAPSVRQLVLESSLAGTAVLNDPDDECEMAAAGLGGDCVLHLNDTFFSLSGQKPEQFGLPEVAQSELIVAIPRSRAMDSDQITHTAQEWAGFESRADCEVTGDGCTDIPAPPTVRVVTYEDGFTLESFTANSSLHGGPAEYSNPVLYYYSLSSPWLSTVNTIGAISGGGISFMQSAEVVREQWGSAGLRDLVADVTSSRESALVAAQRLRNEALVNGTRVLIALAVSVVSVVLLAAAECRRQHDRLLAAFVLGRRWLSRHWRFLSLAGASLATGLGMAVTLRGTDRGSDWVLWAICLGVLMTLAAFTVSWFDRRICGDSVKER</sequence>
<feature type="transmembrane region" description="Helical" evidence="1">
    <location>
        <begin position="585"/>
        <end position="602"/>
    </location>
</feature>
<comment type="caution">
    <text evidence="2">The sequence shown here is derived from an EMBL/GenBank/DDBJ whole genome shotgun (WGS) entry which is preliminary data.</text>
</comment>
<keyword evidence="3" id="KW-1185">Reference proteome</keyword>
<dbReference type="EMBL" id="AORC01000005">
    <property type="protein sequence ID" value="EYT50267.1"/>
    <property type="molecule type" value="Genomic_DNA"/>
</dbReference>
<evidence type="ECO:0000256" key="1">
    <source>
        <dbReference type="SAM" id="Phobius"/>
    </source>
</evidence>
<feature type="transmembrane region" description="Helical" evidence="1">
    <location>
        <begin position="628"/>
        <end position="649"/>
    </location>
</feature>
<accession>A0A022KYM4</accession>
<organism evidence="2 3">
    <name type="scientific">Brachybacterium muris UCD-AY4</name>
    <dbReference type="NCBI Taxonomy" id="1249481"/>
    <lineage>
        <taxon>Bacteria</taxon>
        <taxon>Bacillati</taxon>
        <taxon>Actinomycetota</taxon>
        <taxon>Actinomycetes</taxon>
        <taxon>Micrococcales</taxon>
        <taxon>Dermabacteraceae</taxon>
        <taxon>Brachybacterium</taxon>
    </lineage>
</organism>
<dbReference type="RefSeq" id="WP_017822700.1">
    <property type="nucleotide sequence ID" value="NZ_AORC01000005.1"/>
</dbReference>
<feature type="transmembrane region" description="Helical" evidence="1">
    <location>
        <begin position="224"/>
        <end position="250"/>
    </location>
</feature>
<evidence type="ECO:0000313" key="3">
    <source>
        <dbReference type="Proteomes" id="UP000019754"/>
    </source>
</evidence>
<dbReference type="HOGENOM" id="CLU_399924_0_0_11"/>
<dbReference type="Proteomes" id="UP000019754">
    <property type="component" value="Unassembled WGS sequence"/>
</dbReference>
<evidence type="ECO:0000313" key="2">
    <source>
        <dbReference type="EMBL" id="EYT50267.1"/>
    </source>
</evidence>
<keyword evidence="1" id="KW-0812">Transmembrane</keyword>
<feature type="transmembrane region" description="Helical" evidence="1">
    <location>
        <begin position="27"/>
        <end position="48"/>
    </location>
</feature>
<protein>
    <submittedName>
        <fullName evidence="2">Uncharacterized protein</fullName>
    </submittedName>
</protein>